<sequence>MKIMSGLIFYKNYMNYLYHRVPENMQGSVLYPLNVIKEKYPEIYQKQVSKYVGREELTKRIIPILNCLWSDVLHFSPVHPAEVKKALIEAGWSSDFSMQYYQIDPRILESKNTIVYFASPDNKINDPNPDNFISYNPADLEKFSVMPEKNKQYYKEVINQGGRPLLYPWITHILYKGSINITDFPIISV</sequence>
<dbReference type="AlphaFoldDB" id="A0A1G2HN73"/>
<organism evidence="1 2">
    <name type="scientific">Candidatus Staskawiczbacteria bacterium RIFCSPHIGHO2_01_FULL_39_25</name>
    <dbReference type="NCBI Taxonomy" id="1802202"/>
    <lineage>
        <taxon>Bacteria</taxon>
        <taxon>Candidatus Staskawicziibacteriota</taxon>
    </lineage>
</organism>
<dbReference type="STRING" id="1802202.A2730_01185"/>
<protein>
    <submittedName>
        <fullName evidence="1">Uncharacterized protein</fullName>
    </submittedName>
</protein>
<reference evidence="1 2" key="1">
    <citation type="journal article" date="2016" name="Nat. Commun.">
        <title>Thousands of microbial genomes shed light on interconnected biogeochemical processes in an aquifer system.</title>
        <authorList>
            <person name="Anantharaman K."/>
            <person name="Brown C.T."/>
            <person name="Hug L.A."/>
            <person name="Sharon I."/>
            <person name="Castelle C.J."/>
            <person name="Probst A.J."/>
            <person name="Thomas B.C."/>
            <person name="Singh A."/>
            <person name="Wilkins M.J."/>
            <person name="Karaoz U."/>
            <person name="Brodie E.L."/>
            <person name="Williams K.H."/>
            <person name="Hubbard S.S."/>
            <person name="Banfield J.F."/>
        </authorList>
    </citation>
    <scope>NUCLEOTIDE SEQUENCE [LARGE SCALE GENOMIC DNA]</scope>
</reference>
<name>A0A1G2HN73_9BACT</name>
<comment type="caution">
    <text evidence="1">The sequence shown here is derived from an EMBL/GenBank/DDBJ whole genome shotgun (WGS) entry which is preliminary data.</text>
</comment>
<accession>A0A1G2HN73</accession>
<evidence type="ECO:0000313" key="1">
    <source>
        <dbReference type="EMBL" id="OGZ63883.1"/>
    </source>
</evidence>
<dbReference type="Proteomes" id="UP000176855">
    <property type="component" value="Unassembled WGS sequence"/>
</dbReference>
<gene>
    <name evidence="1" type="ORF">A2730_01185</name>
</gene>
<proteinExistence type="predicted"/>
<dbReference type="EMBL" id="MHOO01000011">
    <property type="protein sequence ID" value="OGZ63883.1"/>
    <property type="molecule type" value="Genomic_DNA"/>
</dbReference>
<evidence type="ECO:0000313" key="2">
    <source>
        <dbReference type="Proteomes" id="UP000176855"/>
    </source>
</evidence>